<keyword evidence="7" id="KW-0106">Calcium</keyword>
<dbReference type="PROSITE" id="PS00158">
    <property type="entry name" value="ALDOLASE_CLASS_I"/>
    <property type="match status" value="1"/>
</dbReference>
<dbReference type="SUPFAM" id="SSF74650">
    <property type="entry name" value="Galactose mutarotase-like"/>
    <property type="match status" value="1"/>
</dbReference>
<dbReference type="InterPro" id="IPR013783">
    <property type="entry name" value="Ig-like_fold"/>
</dbReference>
<evidence type="ECO:0000256" key="4">
    <source>
        <dbReference type="ARBA" id="ARBA00011245"/>
    </source>
</evidence>
<organism evidence="12 13">
    <name type="scientific">Aureibaculum algae</name>
    <dbReference type="NCBI Taxonomy" id="2584122"/>
    <lineage>
        <taxon>Bacteria</taxon>
        <taxon>Pseudomonadati</taxon>
        <taxon>Bacteroidota</taxon>
        <taxon>Flavobacteriia</taxon>
        <taxon>Flavobacteriales</taxon>
        <taxon>Flavobacteriaceae</taxon>
        <taxon>Aureibaculum</taxon>
    </lineage>
</organism>
<dbReference type="InterPro" id="IPR017853">
    <property type="entry name" value="GH"/>
</dbReference>
<comment type="cofactor">
    <cofactor evidence="2">
        <name>Ca(2+)</name>
        <dbReference type="ChEBI" id="CHEBI:29108"/>
    </cofactor>
</comment>
<keyword evidence="8 10" id="KW-0326">Glycosidase</keyword>
<dbReference type="InterPro" id="IPR006102">
    <property type="entry name" value="Ig-like_GH2"/>
</dbReference>
<protein>
    <recommendedName>
        <fullName evidence="5 10">Beta-galactosidase</fullName>
        <ecNumber evidence="5 10">3.2.1.23</ecNumber>
    </recommendedName>
    <alternativeName>
        <fullName evidence="9 10">Lactase</fullName>
    </alternativeName>
</protein>
<dbReference type="Pfam" id="PF02929">
    <property type="entry name" value="Bgal_small_N"/>
    <property type="match status" value="1"/>
</dbReference>
<sequence>MNIKKIILSIGLVTFGFATSTSQNEKPYWLNEKINEENREPMHASYFVYENEQLANQNDWRASTNYVDINGVWKFQFKENPADISENFFATDLNDTDWDNFTIPANWEMKGYSYPIYTNTGYEFGNLIKIDPPMVPETQNPTGVFRKWVNVSDSWIDKDIFLHVGAAKSNLEVWINGKYVGYGEDGKLAQEFKLNTAIKPGKNLIVLKVMRWSDGAYLECQDFWRMSGITRDSFLYSRSKVHLKDVEIIPDLDNNYENGTLKITPTFSYIPKKDKHSLEIQLMDDAETVAQATISSLALNGDKVINLKVTNPKKWSAEIPNLYTLRLKLKDKKGTVIEVVDQNIGFRKIEIKSGQLLANGKPIYLKGVNRHEIDPIDGQTVSRERMEEDVKLLKEFNFNAVRTSHYPNDPYFYELCDTYGIYVVDEANIESHGMGYDPTKTLANNPDWEIAHLQRLERMVERDKNHPSIIIWSMGNEAGNGYNFYRGFLWMKNRDSSRPTQYERANLGWDANVRFDWDSDIINPMYSSPGGMDKYINKEHDSTRPYIMCEYAHAMGNSLGNYKDYWDVFREHENFQGGFIWDMIDQSIYKEKEDGTTIFAYGGDFGPKDVPSDNNFLNNGVFSPDRKPNPHAFEAKFVHQDILTSWTDETKSEISIFNEFFFKDLKNVELYWHLIVDGKVTKEGVVTNLEVLPQDTKNIKLPFQMPQSKYKEAFVNISYRLKNAEPFLPKGHIIAKEQLAFNKSNLEPLEIVGSEKFKVLKTNDNITFSSGDVVFTFDKSSGLLSNYQYKNNNILVEGALLKPNFWRAPIDNDYGAGLQNKLKVWKEPLVDLEPKIFKVENKKDHTVSVQVMYRLDAVFSDLEINYTLNSLGELMVKQNLSIDEKGETPMLFRYGLIMQLPKTFENIIYYGRGPMENYSDRNYSTDVGIYDQTVTDQYYPYIRPQETGNKTDVRWYKLSNNKVNLTITSDNLFNATAMHYTQEQLDDGDKKDQRHASEIFESDITELKIDLKQMGLGSIDSWGSIPLEKYRLTDKNYSFQFKITPSSK</sequence>
<dbReference type="Gene3D" id="2.60.40.10">
    <property type="entry name" value="Immunoglobulins"/>
    <property type="match status" value="2"/>
</dbReference>
<dbReference type="InterPro" id="IPR023232">
    <property type="entry name" value="Glyco_hydro_2_AS"/>
</dbReference>
<dbReference type="PANTHER" id="PTHR46323">
    <property type="entry name" value="BETA-GALACTOSIDASE"/>
    <property type="match status" value="1"/>
</dbReference>
<dbReference type="InterPro" id="IPR011013">
    <property type="entry name" value="Gal_mutarotase_sf_dom"/>
</dbReference>
<dbReference type="InterPro" id="IPR006101">
    <property type="entry name" value="Glyco_hydro_2"/>
</dbReference>
<evidence type="ECO:0000313" key="12">
    <source>
        <dbReference type="EMBL" id="QCX39325.1"/>
    </source>
</evidence>
<dbReference type="SUPFAM" id="SSF49785">
    <property type="entry name" value="Galactose-binding domain-like"/>
    <property type="match status" value="1"/>
</dbReference>
<keyword evidence="6 10" id="KW-0378">Hydrolase</keyword>
<evidence type="ECO:0000313" key="13">
    <source>
        <dbReference type="Proteomes" id="UP000306229"/>
    </source>
</evidence>
<dbReference type="InterPro" id="IPR008979">
    <property type="entry name" value="Galactose-bd-like_sf"/>
</dbReference>
<dbReference type="FunFam" id="3.20.20.80:FF:000121">
    <property type="entry name" value="Beta-galactosidase"/>
    <property type="match status" value="1"/>
</dbReference>
<evidence type="ECO:0000256" key="1">
    <source>
        <dbReference type="ARBA" id="ARBA00001412"/>
    </source>
</evidence>
<comment type="similarity">
    <text evidence="3 10">Belongs to the glycosyl hydrolase 2 family.</text>
</comment>
<dbReference type="Gene3D" id="3.20.20.80">
    <property type="entry name" value="Glycosidases"/>
    <property type="match status" value="1"/>
</dbReference>
<dbReference type="PANTHER" id="PTHR46323:SF2">
    <property type="entry name" value="BETA-GALACTOSIDASE"/>
    <property type="match status" value="1"/>
</dbReference>
<evidence type="ECO:0000256" key="3">
    <source>
        <dbReference type="ARBA" id="ARBA00007401"/>
    </source>
</evidence>
<dbReference type="InterPro" id="IPR029768">
    <property type="entry name" value="Aldolase_I_AS"/>
</dbReference>
<name>A0A5B7TRH5_9FLAO</name>
<evidence type="ECO:0000256" key="7">
    <source>
        <dbReference type="ARBA" id="ARBA00022837"/>
    </source>
</evidence>
<dbReference type="GO" id="GO:0004565">
    <property type="term" value="F:beta-galactosidase activity"/>
    <property type="evidence" value="ECO:0007669"/>
    <property type="project" value="UniProtKB-EC"/>
</dbReference>
<dbReference type="Pfam" id="PF02836">
    <property type="entry name" value="Glyco_hydro_2_C"/>
    <property type="match status" value="1"/>
</dbReference>
<accession>A0A5B7TRH5</accession>
<dbReference type="GO" id="GO:0005990">
    <property type="term" value="P:lactose catabolic process"/>
    <property type="evidence" value="ECO:0007669"/>
    <property type="project" value="TreeGrafter"/>
</dbReference>
<dbReference type="SMART" id="SM01038">
    <property type="entry name" value="Bgal_small_N"/>
    <property type="match status" value="1"/>
</dbReference>
<dbReference type="Gene3D" id="2.70.98.10">
    <property type="match status" value="1"/>
</dbReference>
<gene>
    <name evidence="12" type="ORF">FF125_13080</name>
</gene>
<evidence type="ECO:0000256" key="8">
    <source>
        <dbReference type="ARBA" id="ARBA00023295"/>
    </source>
</evidence>
<dbReference type="RefSeq" id="WP_138950184.1">
    <property type="nucleotide sequence ID" value="NZ_CP040749.1"/>
</dbReference>
<comment type="subunit">
    <text evidence="4">Monomer.</text>
</comment>
<dbReference type="Pfam" id="PF16353">
    <property type="entry name" value="LacZ_4"/>
    <property type="match status" value="1"/>
</dbReference>
<evidence type="ECO:0000256" key="10">
    <source>
        <dbReference type="RuleBase" id="RU361154"/>
    </source>
</evidence>
<dbReference type="InterPro" id="IPR023230">
    <property type="entry name" value="Glyco_hydro_2_CS"/>
</dbReference>
<evidence type="ECO:0000256" key="6">
    <source>
        <dbReference type="ARBA" id="ARBA00022801"/>
    </source>
</evidence>
<dbReference type="SUPFAM" id="SSF51445">
    <property type="entry name" value="(Trans)glycosidases"/>
    <property type="match status" value="1"/>
</dbReference>
<dbReference type="Gene3D" id="2.60.120.260">
    <property type="entry name" value="Galactose-binding domain-like"/>
    <property type="match status" value="1"/>
</dbReference>
<reference evidence="12 13" key="1">
    <citation type="submission" date="2019-05" db="EMBL/GenBank/DDBJ databases">
        <title>Algicella ahnfeltiae gen. nov., sp. nov., a novel marine bacterium of the family Flavobacteriaceae isolated from a red alga.</title>
        <authorList>
            <person name="Nedashkovskaya O.I."/>
            <person name="Kukhlevskiy A.D."/>
            <person name="Kim S.-G."/>
            <person name="Zhukova N.V."/>
            <person name="Mikhailov V.V."/>
        </authorList>
    </citation>
    <scope>NUCLEOTIDE SEQUENCE [LARGE SCALE GENOMIC DNA]</scope>
    <source>
        <strain evidence="12 13">10Alg115</strain>
    </source>
</reference>
<dbReference type="InterPro" id="IPR032312">
    <property type="entry name" value="LacZ_4"/>
</dbReference>
<dbReference type="KEGG" id="fbe:FF125_13080"/>
<keyword evidence="13" id="KW-1185">Reference proteome</keyword>
<dbReference type="InterPro" id="IPR036156">
    <property type="entry name" value="Beta-gal/glucu_dom_sf"/>
</dbReference>
<evidence type="ECO:0000256" key="5">
    <source>
        <dbReference type="ARBA" id="ARBA00012756"/>
    </source>
</evidence>
<dbReference type="InterPro" id="IPR006104">
    <property type="entry name" value="Glyco_hydro_2_N"/>
</dbReference>
<dbReference type="GO" id="GO:0030246">
    <property type="term" value="F:carbohydrate binding"/>
    <property type="evidence" value="ECO:0007669"/>
    <property type="project" value="InterPro"/>
</dbReference>
<dbReference type="InterPro" id="IPR006103">
    <property type="entry name" value="Glyco_hydro_2_cat"/>
</dbReference>
<dbReference type="GO" id="GO:0009341">
    <property type="term" value="C:beta-galactosidase complex"/>
    <property type="evidence" value="ECO:0007669"/>
    <property type="project" value="InterPro"/>
</dbReference>
<evidence type="ECO:0000256" key="9">
    <source>
        <dbReference type="ARBA" id="ARBA00032230"/>
    </source>
</evidence>
<dbReference type="Pfam" id="PF02837">
    <property type="entry name" value="Glyco_hydro_2_N"/>
    <property type="match status" value="1"/>
</dbReference>
<evidence type="ECO:0000259" key="11">
    <source>
        <dbReference type="SMART" id="SM01038"/>
    </source>
</evidence>
<dbReference type="InterPro" id="IPR050347">
    <property type="entry name" value="Bact_Beta-galactosidase"/>
</dbReference>
<dbReference type="PROSITE" id="PS00719">
    <property type="entry name" value="GLYCOSYL_HYDROL_F2_1"/>
    <property type="match status" value="1"/>
</dbReference>
<dbReference type="OrthoDB" id="9801077at2"/>
<dbReference type="Pfam" id="PF00703">
    <property type="entry name" value="Glyco_hydro_2"/>
    <property type="match status" value="1"/>
</dbReference>
<dbReference type="InterPro" id="IPR004199">
    <property type="entry name" value="B-gal_small/dom_5"/>
</dbReference>
<dbReference type="PROSITE" id="PS00608">
    <property type="entry name" value="GLYCOSYL_HYDROL_F2_2"/>
    <property type="match status" value="1"/>
</dbReference>
<dbReference type="EMBL" id="CP040749">
    <property type="protein sequence ID" value="QCX39325.1"/>
    <property type="molecule type" value="Genomic_DNA"/>
</dbReference>
<comment type="catalytic activity">
    <reaction evidence="1 10">
        <text>Hydrolysis of terminal non-reducing beta-D-galactose residues in beta-D-galactosides.</text>
        <dbReference type="EC" id="3.2.1.23"/>
    </reaction>
</comment>
<dbReference type="Proteomes" id="UP000306229">
    <property type="component" value="Chromosome"/>
</dbReference>
<evidence type="ECO:0000256" key="2">
    <source>
        <dbReference type="ARBA" id="ARBA00001913"/>
    </source>
</evidence>
<proteinExistence type="inferred from homology"/>
<dbReference type="PRINTS" id="PR00132">
    <property type="entry name" value="GLHYDRLASE2"/>
</dbReference>
<dbReference type="AlphaFoldDB" id="A0A5B7TRH5"/>
<dbReference type="EC" id="3.2.1.23" evidence="5 10"/>
<dbReference type="SUPFAM" id="SSF49303">
    <property type="entry name" value="beta-Galactosidase/glucuronidase domain"/>
    <property type="match status" value="2"/>
</dbReference>
<feature type="domain" description="Beta galactosidase small chain/" evidence="11">
    <location>
        <begin position="767"/>
        <end position="1044"/>
    </location>
</feature>
<dbReference type="InterPro" id="IPR014718">
    <property type="entry name" value="GH-type_carb-bd"/>
</dbReference>